<reference evidence="2" key="2">
    <citation type="submission" date="2023-06" db="EMBL/GenBank/DDBJ databases">
        <authorList>
            <consortium name="Lawrence Berkeley National Laboratory"/>
            <person name="Mondo S.J."/>
            <person name="Hensen N."/>
            <person name="Bonometti L."/>
            <person name="Westerberg I."/>
            <person name="Brannstrom I.O."/>
            <person name="Guillou S."/>
            <person name="Cros-Aarteil S."/>
            <person name="Calhoun S."/>
            <person name="Haridas S."/>
            <person name="Kuo A."/>
            <person name="Pangilinan J."/>
            <person name="Riley R."/>
            <person name="Labutti K."/>
            <person name="Andreopoulos B."/>
            <person name="Lipzen A."/>
            <person name="Chen C."/>
            <person name="Yanf M."/>
            <person name="Daum C."/>
            <person name="Ng V."/>
            <person name="Clum A."/>
            <person name="Steindorff A."/>
            <person name="Ohm R."/>
            <person name="Martin F."/>
            <person name="Silar P."/>
            <person name="Natvig D."/>
            <person name="Lalanne C."/>
            <person name="Gautier V."/>
            <person name="Ament-Velasquez S.L."/>
            <person name="Kruys A."/>
            <person name="Hutchinson M.I."/>
            <person name="Powell A.J."/>
            <person name="Barry K."/>
            <person name="Miller A.N."/>
            <person name="Grigoriev I.V."/>
            <person name="Debuchy R."/>
            <person name="Gladieux P."/>
            <person name="Thoren M.H."/>
            <person name="Johannesson H."/>
        </authorList>
    </citation>
    <scope>NUCLEOTIDE SEQUENCE</scope>
    <source>
        <strain evidence="2">CBS 626.80</strain>
    </source>
</reference>
<dbReference type="Proteomes" id="UP001303222">
    <property type="component" value="Unassembled WGS sequence"/>
</dbReference>
<protein>
    <submittedName>
        <fullName evidence="2">Uncharacterized protein</fullName>
    </submittedName>
</protein>
<feature type="region of interest" description="Disordered" evidence="1">
    <location>
        <begin position="155"/>
        <end position="186"/>
    </location>
</feature>
<accession>A0AAN6NLU6</accession>
<sequence>KREYVKITKDFPSPPPPPLSRPSSPPRTPPSSPTKPPQRTRKKPFHFIYISGEGATTTPLPSLLSPFQTHNHPWYAIVKGQAELALSKLSSRSPSNPNSNPFQVYSMRPGWVDPMSHPCIQPYIPQLSPFMNLMVCVLGPPIRVGYKKLWSPTEWVEEDKDESGDGKWEEEIRREEKMRSAPWVEL</sequence>
<evidence type="ECO:0000256" key="1">
    <source>
        <dbReference type="SAM" id="MobiDB-lite"/>
    </source>
</evidence>
<feature type="non-terminal residue" evidence="2">
    <location>
        <position position="1"/>
    </location>
</feature>
<feature type="compositionally biased region" description="Pro residues" evidence="1">
    <location>
        <begin position="12"/>
        <end position="36"/>
    </location>
</feature>
<reference evidence="2" key="1">
    <citation type="journal article" date="2023" name="Mol. Phylogenet. Evol.">
        <title>Genome-scale phylogeny and comparative genomics of the fungal order Sordariales.</title>
        <authorList>
            <person name="Hensen N."/>
            <person name="Bonometti L."/>
            <person name="Westerberg I."/>
            <person name="Brannstrom I.O."/>
            <person name="Guillou S."/>
            <person name="Cros-Aarteil S."/>
            <person name="Calhoun S."/>
            <person name="Haridas S."/>
            <person name="Kuo A."/>
            <person name="Mondo S."/>
            <person name="Pangilinan J."/>
            <person name="Riley R."/>
            <person name="LaButti K."/>
            <person name="Andreopoulos B."/>
            <person name="Lipzen A."/>
            <person name="Chen C."/>
            <person name="Yan M."/>
            <person name="Daum C."/>
            <person name="Ng V."/>
            <person name="Clum A."/>
            <person name="Steindorff A."/>
            <person name="Ohm R.A."/>
            <person name="Martin F."/>
            <person name="Silar P."/>
            <person name="Natvig D.O."/>
            <person name="Lalanne C."/>
            <person name="Gautier V."/>
            <person name="Ament-Velasquez S.L."/>
            <person name="Kruys A."/>
            <person name="Hutchinson M.I."/>
            <person name="Powell A.J."/>
            <person name="Barry K."/>
            <person name="Miller A.N."/>
            <person name="Grigoriev I.V."/>
            <person name="Debuchy R."/>
            <person name="Gladieux P."/>
            <person name="Hiltunen Thoren M."/>
            <person name="Johannesson H."/>
        </authorList>
    </citation>
    <scope>NUCLEOTIDE SEQUENCE</scope>
    <source>
        <strain evidence="2">CBS 626.80</strain>
    </source>
</reference>
<feature type="region of interest" description="Disordered" evidence="1">
    <location>
        <begin position="1"/>
        <end position="43"/>
    </location>
</feature>
<gene>
    <name evidence="2" type="ORF">QBC32DRAFT_224110</name>
</gene>
<proteinExistence type="predicted"/>
<organism evidence="2 3">
    <name type="scientific">Pseudoneurospora amorphoporcata</name>
    <dbReference type="NCBI Taxonomy" id="241081"/>
    <lineage>
        <taxon>Eukaryota</taxon>
        <taxon>Fungi</taxon>
        <taxon>Dikarya</taxon>
        <taxon>Ascomycota</taxon>
        <taxon>Pezizomycotina</taxon>
        <taxon>Sordariomycetes</taxon>
        <taxon>Sordariomycetidae</taxon>
        <taxon>Sordariales</taxon>
        <taxon>Sordariaceae</taxon>
        <taxon>Pseudoneurospora</taxon>
    </lineage>
</organism>
<feature type="compositionally biased region" description="Basic and acidic residues" evidence="1">
    <location>
        <begin position="163"/>
        <end position="179"/>
    </location>
</feature>
<name>A0AAN6NLU6_9PEZI</name>
<dbReference type="AlphaFoldDB" id="A0AAN6NLU6"/>
<keyword evidence="3" id="KW-1185">Reference proteome</keyword>
<dbReference type="EMBL" id="MU859347">
    <property type="protein sequence ID" value="KAK3947474.1"/>
    <property type="molecule type" value="Genomic_DNA"/>
</dbReference>
<comment type="caution">
    <text evidence="2">The sequence shown here is derived from an EMBL/GenBank/DDBJ whole genome shotgun (WGS) entry which is preliminary data.</text>
</comment>
<evidence type="ECO:0000313" key="2">
    <source>
        <dbReference type="EMBL" id="KAK3947474.1"/>
    </source>
</evidence>
<evidence type="ECO:0000313" key="3">
    <source>
        <dbReference type="Proteomes" id="UP001303222"/>
    </source>
</evidence>